<accession>A0A382U0Y8</accession>
<gene>
    <name evidence="1" type="ORF">METZ01_LOCUS380814</name>
</gene>
<sequence length="62" mass="6941">MFDNAWWRDKNTGRVPGGSLWDQAGDVAKGFGKHLATNLVPYEMGEKGIQARKGYNPMNLMN</sequence>
<reference evidence="1" key="1">
    <citation type="submission" date="2018-05" db="EMBL/GenBank/DDBJ databases">
        <authorList>
            <person name="Lanie J.A."/>
            <person name="Ng W.-L."/>
            <person name="Kazmierczak K.M."/>
            <person name="Andrzejewski T.M."/>
            <person name="Davidsen T.M."/>
            <person name="Wayne K.J."/>
            <person name="Tettelin H."/>
            <person name="Glass J.I."/>
            <person name="Rusch D."/>
            <person name="Podicherti R."/>
            <person name="Tsui H.-C.T."/>
            <person name="Winkler M.E."/>
        </authorList>
    </citation>
    <scope>NUCLEOTIDE SEQUENCE</scope>
</reference>
<protein>
    <submittedName>
        <fullName evidence="1">Uncharacterized protein</fullName>
    </submittedName>
</protein>
<feature type="non-terminal residue" evidence="1">
    <location>
        <position position="62"/>
    </location>
</feature>
<proteinExistence type="predicted"/>
<organism evidence="1">
    <name type="scientific">marine metagenome</name>
    <dbReference type="NCBI Taxonomy" id="408172"/>
    <lineage>
        <taxon>unclassified sequences</taxon>
        <taxon>metagenomes</taxon>
        <taxon>ecological metagenomes</taxon>
    </lineage>
</organism>
<name>A0A382U0Y8_9ZZZZ</name>
<dbReference type="AlphaFoldDB" id="A0A382U0Y8"/>
<evidence type="ECO:0000313" key="1">
    <source>
        <dbReference type="EMBL" id="SVD27960.1"/>
    </source>
</evidence>
<dbReference type="EMBL" id="UINC01140672">
    <property type="protein sequence ID" value="SVD27960.1"/>
    <property type="molecule type" value="Genomic_DNA"/>
</dbReference>